<proteinExistence type="predicted"/>
<dbReference type="Proteomes" id="UP000193642">
    <property type="component" value="Unassembled WGS sequence"/>
</dbReference>
<dbReference type="Pfam" id="PF00106">
    <property type="entry name" value="adh_short"/>
    <property type="match status" value="1"/>
</dbReference>
<dbReference type="InterPro" id="IPR036291">
    <property type="entry name" value="NAD(P)-bd_dom_sf"/>
</dbReference>
<evidence type="ECO:0000313" key="1">
    <source>
        <dbReference type="EMBL" id="ORY47075.1"/>
    </source>
</evidence>
<dbReference type="AlphaFoldDB" id="A0A1Y2CL69"/>
<protein>
    <submittedName>
        <fullName evidence="1">Short-chain dehydrogenase/reductase SDR</fullName>
    </submittedName>
</protein>
<organism evidence="1 2">
    <name type="scientific">Rhizoclosmatium globosum</name>
    <dbReference type="NCBI Taxonomy" id="329046"/>
    <lineage>
        <taxon>Eukaryota</taxon>
        <taxon>Fungi</taxon>
        <taxon>Fungi incertae sedis</taxon>
        <taxon>Chytridiomycota</taxon>
        <taxon>Chytridiomycota incertae sedis</taxon>
        <taxon>Chytridiomycetes</taxon>
        <taxon>Chytridiales</taxon>
        <taxon>Chytriomycetaceae</taxon>
        <taxon>Rhizoclosmatium</taxon>
    </lineage>
</organism>
<dbReference type="PANTHER" id="PTHR43431:SF7">
    <property type="entry name" value="OXIDOREDUCTASE, SHORT CHAIN DEHYDROGENASE_REDUCTASE FAMILY (AFU_ORTHOLOGUE AFUA_5G14000)"/>
    <property type="match status" value="1"/>
</dbReference>
<dbReference type="SUPFAM" id="SSF51735">
    <property type="entry name" value="NAD(P)-binding Rossmann-fold domains"/>
    <property type="match status" value="1"/>
</dbReference>
<keyword evidence="2" id="KW-1185">Reference proteome</keyword>
<sequence>MSFLKTCVVAGTGPGNGAAIARAFSKEGFHVALLSRSNTFTSSLASELGNATAITCDLSDEISIAQAAKKIESECPPVEVLVFNAGGASTFRPGTLLDIQPSELIKSISARSMGPLALSQHLLPGMVERKKGSVLFTGATASLRGSANFAFVAIPSFSCKALAESMAREFMPKGIHVSHIVLDGAVESERARQWMPNAGPDDLIQPKDVAANYVMLHNQPRSTWTFELVLRPAVEKW</sequence>
<dbReference type="STRING" id="329046.A0A1Y2CL69"/>
<name>A0A1Y2CL69_9FUNG</name>
<accession>A0A1Y2CL69</accession>
<dbReference type="EMBL" id="MCGO01000015">
    <property type="protein sequence ID" value="ORY47075.1"/>
    <property type="molecule type" value="Genomic_DNA"/>
</dbReference>
<comment type="caution">
    <text evidence="1">The sequence shown here is derived from an EMBL/GenBank/DDBJ whole genome shotgun (WGS) entry which is preliminary data.</text>
</comment>
<reference evidence="1 2" key="1">
    <citation type="submission" date="2016-07" db="EMBL/GenBank/DDBJ databases">
        <title>Pervasive Adenine N6-methylation of Active Genes in Fungi.</title>
        <authorList>
            <consortium name="DOE Joint Genome Institute"/>
            <person name="Mondo S.J."/>
            <person name="Dannebaum R.O."/>
            <person name="Kuo R.C."/>
            <person name="Labutti K."/>
            <person name="Haridas S."/>
            <person name="Kuo A."/>
            <person name="Salamov A."/>
            <person name="Ahrendt S.R."/>
            <person name="Lipzen A."/>
            <person name="Sullivan W."/>
            <person name="Andreopoulos W.B."/>
            <person name="Clum A."/>
            <person name="Lindquist E."/>
            <person name="Daum C."/>
            <person name="Ramamoorthy G.K."/>
            <person name="Gryganskyi A."/>
            <person name="Culley D."/>
            <person name="Magnuson J.K."/>
            <person name="James T.Y."/>
            <person name="O'Malley M.A."/>
            <person name="Stajich J.E."/>
            <person name="Spatafora J.W."/>
            <person name="Visel A."/>
            <person name="Grigoriev I.V."/>
        </authorList>
    </citation>
    <scope>NUCLEOTIDE SEQUENCE [LARGE SCALE GENOMIC DNA]</scope>
    <source>
        <strain evidence="1 2">JEL800</strain>
    </source>
</reference>
<dbReference type="Gene3D" id="3.40.50.720">
    <property type="entry name" value="NAD(P)-binding Rossmann-like Domain"/>
    <property type="match status" value="1"/>
</dbReference>
<evidence type="ECO:0000313" key="2">
    <source>
        <dbReference type="Proteomes" id="UP000193642"/>
    </source>
</evidence>
<dbReference type="PRINTS" id="PR00081">
    <property type="entry name" value="GDHRDH"/>
</dbReference>
<dbReference type="PANTHER" id="PTHR43431">
    <property type="entry name" value="OXIDOREDUCTASE, SHORT CHAIN DEHYDROGENASE/REDUCTASE FAMILY (AFU_ORTHOLOGUE AFUA_5G14000)"/>
    <property type="match status" value="1"/>
</dbReference>
<gene>
    <name evidence="1" type="ORF">BCR33DRAFT_764701</name>
</gene>
<dbReference type="InterPro" id="IPR002347">
    <property type="entry name" value="SDR_fam"/>
</dbReference>
<dbReference type="OrthoDB" id="5399006at2759"/>